<dbReference type="PANTHER" id="PTHR19861:SF0">
    <property type="entry name" value="WD REPEAT-CONTAINING PROTEIN 82"/>
    <property type="match status" value="1"/>
</dbReference>
<dbReference type="AlphaFoldDB" id="A0A9N9BME4"/>
<evidence type="ECO:0000256" key="1">
    <source>
        <dbReference type="ARBA" id="ARBA00004123"/>
    </source>
</evidence>
<dbReference type="EMBL" id="CAJVPJ010000990">
    <property type="protein sequence ID" value="CAG8569552.1"/>
    <property type="molecule type" value="Genomic_DNA"/>
</dbReference>
<gene>
    <name evidence="7" type="ORF">POCULU_LOCUS5923</name>
</gene>
<dbReference type="InterPro" id="IPR001680">
    <property type="entry name" value="WD40_rpt"/>
</dbReference>
<proteinExistence type="inferred from homology"/>
<sequence length="289" mass="31516">MSELKYATTAQRMQQLKVAKLFQHNSKPLTALDFDDTGVYCVTASADECINIYDCKAGMVVTLEMSPVDDTFLSGSVDDSIRLYDVRSHHCQGCLGVKGRPSVGYDNKGLVFALGVADKVRLYDLRNFDKGPFSTFTIIDPFFSAIAYQRNIAPPTWTSLKFSNDGKNILITTGGDQHYVIDAFSGELRRRLVGHVGLGAVAEGLGGDDAGFTPDGGFVIGGSQDGVISIWDIQTPTPAFASIDIRPLKQLDSHTKPSQVVKFNPRYLMMVSGCTDLAFWEPALDNPVL</sequence>
<evidence type="ECO:0000313" key="7">
    <source>
        <dbReference type="EMBL" id="CAG8569552.1"/>
    </source>
</evidence>
<dbReference type="PANTHER" id="PTHR19861">
    <property type="entry name" value="WD40 REPEAT PROTEIN SWD2"/>
    <property type="match status" value="1"/>
</dbReference>
<dbReference type="PROSITE" id="PS00678">
    <property type="entry name" value="WD_REPEATS_1"/>
    <property type="match status" value="1"/>
</dbReference>
<dbReference type="InterPro" id="IPR015943">
    <property type="entry name" value="WD40/YVTN_repeat-like_dom_sf"/>
</dbReference>
<feature type="repeat" description="WD" evidence="6">
    <location>
        <begin position="212"/>
        <end position="241"/>
    </location>
</feature>
<keyword evidence="8" id="KW-1185">Reference proteome</keyword>
<keyword evidence="3 6" id="KW-0853">WD repeat</keyword>
<dbReference type="OrthoDB" id="27537at2759"/>
<dbReference type="InterPro" id="IPR036322">
    <property type="entry name" value="WD40_repeat_dom_sf"/>
</dbReference>
<organism evidence="7 8">
    <name type="scientific">Paraglomus occultum</name>
    <dbReference type="NCBI Taxonomy" id="144539"/>
    <lineage>
        <taxon>Eukaryota</taxon>
        <taxon>Fungi</taxon>
        <taxon>Fungi incertae sedis</taxon>
        <taxon>Mucoromycota</taxon>
        <taxon>Glomeromycotina</taxon>
        <taxon>Glomeromycetes</taxon>
        <taxon>Paraglomerales</taxon>
        <taxon>Paraglomeraceae</taxon>
        <taxon>Paraglomus</taxon>
    </lineage>
</organism>
<comment type="caution">
    <text evidence="7">The sequence shown here is derived from an EMBL/GenBank/DDBJ whole genome shotgun (WGS) entry which is preliminary data.</text>
</comment>
<dbReference type="SMART" id="SM00320">
    <property type="entry name" value="WD40"/>
    <property type="match status" value="4"/>
</dbReference>
<protein>
    <submittedName>
        <fullName evidence="7">4650_t:CDS:1</fullName>
    </submittedName>
</protein>
<dbReference type="GO" id="GO:0016070">
    <property type="term" value="P:RNA metabolic process"/>
    <property type="evidence" value="ECO:0007669"/>
    <property type="project" value="UniProtKB-ARBA"/>
</dbReference>
<evidence type="ECO:0000256" key="2">
    <source>
        <dbReference type="ARBA" id="ARBA00005616"/>
    </source>
</evidence>
<evidence type="ECO:0000313" key="8">
    <source>
        <dbReference type="Proteomes" id="UP000789572"/>
    </source>
</evidence>
<comment type="subcellular location">
    <subcellularLocation>
        <location evidence="1">Nucleus</location>
    </subcellularLocation>
</comment>
<name>A0A9N9BME4_9GLOM</name>
<dbReference type="Gene3D" id="2.130.10.10">
    <property type="entry name" value="YVTN repeat-like/Quinoprotein amine dehydrogenase"/>
    <property type="match status" value="2"/>
</dbReference>
<dbReference type="GO" id="GO:0003682">
    <property type="term" value="F:chromatin binding"/>
    <property type="evidence" value="ECO:0007669"/>
    <property type="project" value="TreeGrafter"/>
</dbReference>
<dbReference type="InterPro" id="IPR037867">
    <property type="entry name" value="Swd2/WDR82"/>
</dbReference>
<keyword evidence="4" id="KW-0677">Repeat</keyword>
<dbReference type="InterPro" id="IPR019775">
    <property type="entry name" value="WD40_repeat_CS"/>
</dbReference>
<dbReference type="Proteomes" id="UP000789572">
    <property type="component" value="Unassembled WGS sequence"/>
</dbReference>
<evidence type="ECO:0000256" key="6">
    <source>
        <dbReference type="PROSITE-ProRule" id="PRU00221"/>
    </source>
</evidence>
<keyword evidence="5" id="KW-0539">Nucleus</keyword>
<dbReference type="SUPFAM" id="SSF50978">
    <property type="entry name" value="WD40 repeat-like"/>
    <property type="match status" value="1"/>
</dbReference>
<reference evidence="7" key="1">
    <citation type="submission" date="2021-06" db="EMBL/GenBank/DDBJ databases">
        <authorList>
            <person name="Kallberg Y."/>
            <person name="Tangrot J."/>
            <person name="Rosling A."/>
        </authorList>
    </citation>
    <scope>NUCLEOTIDE SEQUENCE</scope>
    <source>
        <strain evidence="7">IA702</strain>
    </source>
</reference>
<accession>A0A9N9BME4</accession>
<evidence type="ECO:0000256" key="4">
    <source>
        <dbReference type="ARBA" id="ARBA00022737"/>
    </source>
</evidence>
<comment type="similarity">
    <text evidence="2">Belongs to the WD repeat SWD2 family.</text>
</comment>
<dbReference type="Pfam" id="PF00400">
    <property type="entry name" value="WD40"/>
    <property type="match status" value="3"/>
</dbReference>
<dbReference type="GO" id="GO:0048188">
    <property type="term" value="C:Set1C/COMPASS complex"/>
    <property type="evidence" value="ECO:0007669"/>
    <property type="project" value="TreeGrafter"/>
</dbReference>
<evidence type="ECO:0000256" key="3">
    <source>
        <dbReference type="ARBA" id="ARBA00022574"/>
    </source>
</evidence>
<dbReference type="PROSITE" id="PS50082">
    <property type="entry name" value="WD_REPEATS_2"/>
    <property type="match status" value="1"/>
</dbReference>
<evidence type="ECO:0000256" key="5">
    <source>
        <dbReference type="ARBA" id="ARBA00023242"/>
    </source>
</evidence>